<comment type="caution">
    <text evidence="9">The sequence shown here is derived from an EMBL/GenBank/DDBJ whole genome shotgun (WGS) entry which is preliminary data.</text>
</comment>
<feature type="transmembrane region" description="Helical" evidence="8">
    <location>
        <begin position="158"/>
        <end position="182"/>
    </location>
</feature>
<dbReference type="RefSeq" id="WP_196078425.1">
    <property type="nucleotide sequence ID" value="NZ_JADPVI010000001.1"/>
</dbReference>
<protein>
    <submittedName>
        <fullName evidence="9">DUF2029 domain-containing protein</fullName>
    </submittedName>
</protein>
<evidence type="ECO:0000256" key="4">
    <source>
        <dbReference type="ARBA" id="ARBA00022692"/>
    </source>
</evidence>
<accession>A0ABS0F832</accession>
<sequence>MKNKFLKFISNPKYIFGIYLLVSVLSAIAKFRGGPTKYNNYLIFKNVFYNTISENNIYLRYPEVHLDSNHYGVFFSLLIAPFAMFPDWLGMPLWNVANTLVFLFAIHKLPFSNQKKAFFAWLCLQEFITAAVSLQFNIALTGLLILSAIYIYERKETQSAFAIMIGFFVKLYGIAGLSAFFFVKNKLKFILALIGFGILFFVLPMLLSSYHFGIQSYADWFLSLSEKNVSNQVLGNRQDFSLMGIVRRVLGDASISNLTFLLPGMFVFALPYLRIKQYKNLPFQLLILSSTLLFIVLFSSGSESPTYIIAVAGVMIWFIIQKEKTPLVIGLLIFVIILTCFSFSDLFPKFIKENYVIKYSLKALPCCFVWFRVIYELLTKDFQKDYKLD</sequence>
<evidence type="ECO:0000256" key="8">
    <source>
        <dbReference type="SAM" id="Phobius"/>
    </source>
</evidence>
<keyword evidence="6 8" id="KW-0472">Membrane</keyword>
<evidence type="ECO:0000256" key="1">
    <source>
        <dbReference type="ARBA" id="ARBA00004651"/>
    </source>
</evidence>
<feature type="transmembrane region" description="Helical" evidence="8">
    <location>
        <begin position="127"/>
        <end position="152"/>
    </location>
</feature>
<name>A0ABS0F832_9FLAO</name>
<feature type="transmembrane region" description="Helical" evidence="8">
    <location>
        <begin position="253"/>
        <end position="273"/>
    </location>
</feature>
<reference evidence="9 10" key="1">
    <citation type="submission" date="2020-11" db="EMBL/GenBank/DDBJ databases">
        <title>Kaistella gelatinilytica sp. nov., a flavobacterium isolated from Antarctic Soil.</title>
        <authorList>
            <person name="Li J."/>
        </authorList>
    </citation>
    <scope>NUCLEOTIDE SEQUENCE [LARGE SCALE GENOMIC DNA]</scope>
    <source>
        <strain evidence="9 10">G5-32</strain>
    </source>
</reference>
<dbReference type="Pfam" id="PF09594">
    <property type="entry name" value="GT87"/>
    <property type="match status" value="1"/>
</dbReference>
<dbReference type="InterPro" id="IPR018584">
    <property type="entry name" value="GT87"/>
</dbReference>
<keyword evidence="4 8" id="KW-0812">Transmembrane</keyword>
<feature type="transmembrane region" description="Helical" evidence="8">
    <location>
        <begin position="327"/>
        <end position="347"/>
    </location>
</feature>
<feature type="transmembrane region" description="Helical" evidence="8">
    <location>
        <begin position="304"/>
        <end position="320"/>
    </location>
</feature>
<evidence type="ECO:0000256" key="7">
    <source>
        <dbReference type="ARBA" id="ARBA00024033"/>
    </source>
</evidence>
<dbReference type="Proteomes" id="UP000660070">
    <property type="component" value="Unassembled WGS sequence"/>
</dbReference>
<proteinExistence type="inferred from homology"/>
<evidence type="ECO:0000256" key="2">
    <source>
        <dbReference type="ARBA" id="ARBA00022475"/>
    </source>
</evidence>
<evidence type="ECO:0000256" key="5">
    <source>
        <dbReference type="ARBA" id="ARBA00022989"/>
    </source>
</evidence>
<comment type="similarity">
    <text evidence="7">Belongs to the glycosyltransferase 87 family.</text>
</comment>
<gene>
    <name evidence="9" type="ORF">IV494_01610</name>
</gene>
<evidence type="ECO:0000256" key="6">
    <source>
        <dbReference type="ARBA" id="ARBA00023136"/>
    </source>
</evidence>
<feature type="transmembrane region" description="Helical" evidence="8">
    <location>
        <begin position="189"/>
        <end position="212"/>
    </location>
</feature>
<feature type="transmembrane region" description="Helical" evidence="8">
    <location>
        <begin position="280"/>
        <end position="298"/>
    </location>
</feature>
<evidence type="ECO:0000313" key="9">
    <source>
        <dbReference type="EMBL" id="MBF8455864.1"/>
    </source>
</evidence>
<evidence type="ECO:0000256" key="3">
    <source>
        <dbReference type="ARBA" id="ARBA00022679"/>
    </source>
</evidence>
<feature type="transmembrane region" description="Helical" evidence="8">
    <location>
        <begin position="12"/>
        <end position="31"/>
    </location>
</feature>
<comment type="subcellular location">
    <subcellularLocation>
        <location evidence="1">Cell membrane</location>
        <topology evidence="1">Multi-pass membrane protein</topology>
    </subcellularLocation>
</comment>
<keyword evidence="3" id="KW-0808">Transferase</keyword>
<organism evidence="9 10">
    <name type="scientific">Kaistella gelatinilytica</name>
    <dbReference type="NCBI Taxonomy" id="2787636"/>
    <lineage>
        <taxon>Bacteria</taxon>
        <taxon>Pseudomonadati</taxon>
        <taxon>Bacteroidota</taxon>
        <taxon>Flavobacteriia</taxon>
        <taxon>Flavobacteriales</taxon>
        <taxon>Weeksellaceae</taxon>
        <taxon>Chryseobacterium group</taxon>
        <taxon>Kaistella</taxon>
    </lineage>
</organism>
<keyword evidence="2" id="KW-1003">Cell membrane</keyword>
<keyword evidence="5 8" id="KW-1133">Transmembrane helix</keyword>
<keyword evidence="10" id="KW-1185">Reference proteome</keyword>
<feature type="transmembrane region" description="Helical" evidence="8">
    <location>
        <begin position="88"/>
        <end position="106"/>
    </location>
</feature>
<dbReference type="EMBL" id="JADPVI010000001">
    <property type="protein sequence ID" value="MBF8455864.1"/>
    <property type="molecule type" value="Genomic_DNA"/>
</dbReference>
<evidence type="ECO:0000313" key="10">
    <source>
        <dbReference type="Proteomes" id="UP000660070"/>
    </source>
</evidence>